<organism evidence="1 2">
    <name type="scientific">Olea europaea subsp. europaea</name>
    <dbReference type="NCBI Taxonomy" id="158383"/>
    <lineage>
        <taxon>Eukaryota</taxon>
        <taxon>Viridiplantae</taxon>
        <taxon>Streptophyta</taxon>
        <taxon>Embryophyta</taxon>
        <taxon>Tracheophyta</taxon>
        <taxon>Spermatophyta</taxon>
        <taxon>Magnoliopsida</taxon>
        <taxon>eudicotyledons</taxon>
        <taxon>Gunneridae</taxon>
        <taxon>Pentapetalae</taxon>
        <taxon>asterids</taxon>
        <taxon>lamiids</taxon>
        <taxon>Lamiales</taxon>
        <taxon>Oleaceae</taxon>
        <taxon>Oleeae</taxon>
        <taxon>Olea</taxon>
    </lineage>
</organism>
<dbReference type="EMBL" id="CACTIH010000621">
    <property type="protein sequence ID" value="CAA2961798.1"/>
    <property type="molecule type" value="Genomic_DNA"/>
</dbReference>
<feature type="non-terminal residue" evidence="1">
    <location>
        <position position="1"/>
    </location>
</feature>
<keyword evidence="2" id="KW-1185">Reference proteome</keyword>
<evidence type="ECO:0000313" key="1">
    <source>
        <dbReference type="EMBL" id="CAA2961798.1"/>
    </source>
</evidence>
<gene>
    <name evidence="1" type="ORF">OLEA9_A036510</name>
</gene>
<comment type="caution">
    <text evidence="1">The sequence shown here is derived from an EMBL/GenBank/DDBJ whole genome shotgun (WGS) entry which is preliminary data.</text>
</comment>
<protein>
    <submittedName>
        <fullName evidence="1">Uncharacterized protein</fullName>
    </submittedName>
</protein>
<reference evidence="1 2" key="1">
    <citation type="submission" date="2019-12" db="EMBL/GenBank/DDBJ databases">
        <authorList>
            <person name="Alioto T."/>
            <person name="Alioto T."/>
            <person name="Gomez Garrido J."/>
        </authorList>
    </citation>
    <scope>NUCLEOTIDE SEQUENCE [LARGE SCALE GENOMIC DNA]</scope>
</reference>
<dbReference type="Proteomes" id="UP000594638">
    <property type="component" value="Unassembled WGS sequence"/>
</dbReference>
<dbReference type="Gramene" id="OE9A036510T1">
    <property type="protein sequence ID" value="OE9A036510C1"/>
    <property type="gene ID" value="OE9A036510"/>
</dbReference>
<evidence type="ECO:0000313" key="2">
    <source>
        <dbReference type="Proteomes" id="UP000594638"/>
    </source>
</evidence>
<name>A0A8S0Q4W1_OLEEU</name>
<sequence length="100" mass="10950">SKKEEKTQTTKKQHSSILLQIHHKSLETLLCVVAERRAACSEVALLVDDTSLSIHRFVALVVDNTSPEYQYSTKDSRSASVALGKDLLSPASVPGIKRMG</sequence>
<accession>A0A8S0Q4W1</accession>
<dbReference type="AlphaFoldDB" id="A0A8S0Q4W1"/>
<proteinExistence type="predicted"/>